<evidence type="ECO:0000313" key="3">
    <source>
        <dbReference type="Proteomes" id="UP001054945"/>
    </source>
</evidence>
<comment type="caution">
    <text evidence="2">The sequence shown here is derived from an EMBL/GenBank/DDBJ whole genome shotgun (WGS) entry which is preliminary data.</text>
</comment>
<evidence type="ECO:0000313" key="2">
    <source>
        <dbReference type="EMBL" id="GIX86468.1"/>
    </source>
</evidence>
<dbReference type="EMBL" id="BPLR01021144">
    <property type="protein sequence ID" value="GIX86468.1"/>
    <property type="molecule type" value="Genomic_DNA"/>
</dbReference>
<name>A0AAV4NPX2_CAEEX</name>
<sequence length="70" mass="7279">MLPRLALGTADSYSSVGWCRQELSADFLHTVCSDISSNVVPIFVFEQNGEAGRSSEGGESGVKESGVGGV</sequence>
<dbReference type="Proteomes" id="UP001054945">
    <property type="component" value="Unassembled WGS sequence"/>
</dbReference>
<accession>A0AAV4NPX2</accession>
<keyword evidence="3" id="KW-1185">Reference proteome</keyword>
<evidence type="ECO:0000256" key="1">
    <source>
        <dbReference type="SAM" id="MobiDB-lite"/>
    </source>
</evidence>
<dbReference type="AlphaFoldDB" id="A0AAV4NPX2"/>
<gene>
    <name evidence="2" type="ORF">CEXT_96891</name>
</gene>
<reference evidence="2 3" key="1">
    <citation type="submission" date="2021-06" db="EMBL/GenBank/DDBJ databases">
        <title>Caerostris extrusa draft genome.</title>
        <authorList>
            <person name="Kono N."/>
            <person name="Arakawa K."/>
        </authorList>
    </citation>
    <scope>NUCLEOTIDE SEQUENCE [LARGE SCALE GENOMIC DNA]</scope>
</reference>
<protein>
    <submittedName>
        <fullName evidence="2">Uncharacterized protein</fullName>
    </submittedName>
</protein>
<feature type="region of interest" description="Disordered" evidence="1">
    <location>
        <begin position="50"/>
        <end position="70"/>
    </location>
</feature>
<organism evidence="2 3">
    <name type="scientific">Caerostris extrusa</name>
    <name type="common">Bark spider</name>
    <name type="synonym">Caerostris bankana</name>
    <dbReference type="NCBI Taxonomy" id="172846"/>
    <lineage>
        <taxon>Eukaryota</taxon>
        <taxon>Metazoa</taxon>
        <taxon>Ecdysozoa</taxon>
        <taxon>Arthropoda</taxon>
        <taxon>Chelicerata</taxon>
        <taxon>Arachnida</taxon>
        <taxon>Araneae</taxon>
        <taxon>Araneomorphae</taxon>
        <taxon>Entelegynae</taxon>
        <taxon>Araneoidea</taxon>
        <taxon>Araneidae</taxon>
        <taxon>Caerostris</taxon>
    </lineage>
</organism>
<proteinExistence type="predicted"/>